<evidence type="ECO:0000256" key="1">
    <source>
        <dbReference type="ARBA" id="ARBA00001946"/>
    </source>
</evidence>
<keyword evidence="12" id="KW-0378">Hydrolase</keyword>
<dbReference type="Pfam" id="PF02811">
    <property type="entry name" value="PHP"/>
    <property type="match status" value="1"/>
</dbReference>
<dbReference type="GO" id="GO:0042578">
    <property type="term" value="F:phosphoric ester hydrolase activity"/>
    <property type="evidence" value="ECO:0007669"/>
    <property type="project" value="TreeGrafter"/>
</dbReference>
<dbReference type="Gene3D" id="1.10.150.110">
    <property type="entry name" value="DNA polymerase beta, N-terminal domain-like"/>
    <property type="match status" value="1"/>
</dbReference>
<dbReference type="NCBIfam" id="NF006375">
    <property type="entry name" value="PRK08609.1"/>
    <property type="match status" value="1"/>
</dbReference>
<dbReference type="GO" id="GO:0005829">
    <property type="term" value="C:cytosol"/>
    <property type="evidence" value="ECO:0007669"/>
    <property type="project" value="TreeGrafter"/>
</dbReference>
<keyword evidence="13" id="KW-1185">Reference proteome</keyword>
<dbReference type="Pfam" id="PF14716">
    <property type="entry name" value="HHH_8"/>
    <property type="match status" value="1"/>
</dbReference>
<evidence type="ECO:0000256" key="5">
    <source>
        <dbReference type="ARBA" id="ARBA00022695"/>
    </source>
</evidence>
<comment type="caution">
    <text evidence="12">The sequence shown here is derived from an EMBL/GenBank/DDBJ whole genome shotgun (WGS) entry which is preliminary data.</text>
</comment>
<dbReference type="InterPro" id="IPR029398">
    <property type="entry name" value="PolB_thumb"/>
</dbReference>
<comment type="cofactor">
    <cofactor evidence="1">
        <name>Mg(2+)</name>
        <dbReference type="ChEBI" id="CHEBI:18420"/>
    </cofactor>
</comment>
<dbReference type="Pfam" id="PF14520">
    <property type="entry name" value="HHH_5"/>
    <property type="match status" value="1"/>
</dbReference>
<dbReference type="InterPro" id="IPR043519">
    <property type="entry name" value="NT_sf"/>
</dbReference>
<evidence type="ECO:0000313" key="12">
    <source>
        <dbReference type="EMBL" id="TXL62526.1"/>
    </source>
</evidence>
<dbReference type="CDD" id="cd00141">
    <property type="entry name" value="NT_POLXc"/>
    <property type="match status" value="1"/>
</dbReference>
<keyword evidence="7" id="KW-0239">DNA-directed DNA polymerase</keyword>
<dbReference type="InterPro" id="IPR004013">
    <property type="entry name" value="PHP_dom"/>
</dbReference>
<evidence type="ECO:0000256" key="8">
    <source>
        <dbReference type="ARBA" id="ARBA00049244"/>
    </source>
</evidence>
<dbReference type="Gene3D" id="3.30.460.10">
    <property type="entry name" value="Beta Polymerase, domain 2"/>
    <property type="match status" value="1"/>
</dbReference>
<dbReference type="EMBL" id="VDUW01000009">
    <property type="protein sequence ID" value="TXL62526.1"/>
    <property type="molecule type" value="Genomic_DNA"/>
</dbReference>
<dbReference type="InterPro" id="IPR002054">
    <property type="entry name" value="DNA-dir_DNA_pol_X"/>
</dbReference>
<feature type="domain" description="Helix-hairpin-helix DNA-binding motif class 1" evidence="9">
    <location>
        <begin position="50"/>
        <end position="69"/>
    </location>
</feature>
<gene>
    <name evidence="12" type="primary">polX</name>
    <name evidence="12" type="ORF">FHP05_12025</name>
</gene>
<dbReference type="InterPro" id="IPR037160">
    <property type="entry name" value="DNA_Pol_thumb_sf"/>
</dbReference>
<dbReference type="CDD" id="cd07436">
    <property type="entry name" value="PHP_PolX"/>
    <property type="match status" value="1"/>
</dbReference>
<dbReference type="FunFam" id="3.20.20.140:FF:000047">
    <property type="entry name" value="PHP domain-containing protein"/>
    <property type="match status" value="1"/>
</dbReference>
<dbReference type="InterPro" id="IPR003141">
    <property type="entry name" value="Pol/His_phosphatase_N"/>
</dbReference>
<evidence type="ECO:0000256" key="3">
    <source>
        <dbReference type="ARBA" id="ARBA00022634"/>
    </source>
</evidence>
<dbReference type="OrthoDB" id="9808747at2"/>
<dbReference type="GO" id="GO:0006281">
    <property type="term" value="P:DNA repair"/>
    <property type="evidence" value="ECO:0007669"/>
    <property type="project" value="InterPro"/>
</dbReference>
<dbReference type="GO" id="GO:0008270">
    <property type="term" value="F:zinc ion binding"/>
    <property type="evidence" value="ECO:0007669"/>
    <property type="project" value="TreeGrafter"/>
</dbReference>
<name>A0A5C8NMZ1_9BACI</name>
<dbReference type="Gene3D" id="1.10.150.20">
    <property type="entry name" value="5' to 3' exonuclease, C-terminal subdomain"/>
    <property type="match status" value="1"/>
</dbReference>
<dbReference type="InterPro" id="IPR047967">
    <property type="entry name" value="PolX_PHP"/>
</dbReference>
<keyword evidence="6" id="KW-0235">DNA replication</keyword>
<dbReference type="SMART" id="SM00481">
    <property type="entry name" value="POLIIIAc"/>
    <property type="match status" value="1"/>
</dbReference>
<comment type="catalytic activity">
    <reaction evidence="8">
        <text>DNA(n) + a 2'-deoxyribonucleoside 5'-triphosphate = DNA(n+1) + diphosphate</text>
        <dbReference type="Rhea" id="RHEA:22508"/>
        <dbReference type="Rhea" id="RHEA-COMP:17339"/>
        <dbReference type="Rhea" id="RHEA-COMP:17340"/>
        <dbReference type="ChEBI" id="CHEBI:33019"/>
        <dbReference type="ChEBI" id="CHEBI:61560"/>
        <dbReference type="ChEBI" id="CHEBI:173112"/>
        <dbReference type="EC" id="2.7.7.7"/>
    </reaction>
</comment>
<dbReference type="GO" id="GO:0003887">
    <property type="term" value="F:DNA-directed DNA polymerase activity"/>
    <property type="evidence" value="ECO:0007669"/>
    <property type="project" value="UniProtKB-KW"/>
</dbReference>
<evidence type="ECO:0000313" key="13">
    <source>
        <dbReference type="Proteomes" id="UP000321574"/>
    </source>
</evidence>
<proteinExistence type="predicted"/>
<evidence type="ECO:0000256" key="2">
    <source>
        <dbReference type="ARBA" id="ARBA00012417"/>
    </source>
</evidence>
<dbReference type="Pfam" id="PF14791">
    <property type="entry name" value="DNA_pol_B_thumb"/>
    <property type="match status" value="1"/>
</dbReference>
<keyword evidence="3" id="KW-0237">DNA synthesis</keyword>
<dbReference type="SMART" id="SM00483">
    <property type="entry name" value="POLXc"/>
    <property type="match status" value="1"/>
</dbReference>
<dbReference type="Gene3D" id="3.30.210.10">
    <property type="entry name" value="DNA polymerase, thumb domain"/>
    <property type="match status" value="1"/>
</dbReference>
<feature type="domain" description="Helix-hairpin-helix DNA-binding motif class 1" evidence="9">
    <location>
        <begin position="125"/>
        <end position="144"/>
    </location>
</feature>
<dbReference type="PANTHER" id="PTHR36928">
    <property type="entry name" value="PHOSPHATASE YCDX-RELATED"/>
    <property type="match status" value="1"/>
</dbReference>
<dbReference type="Gene3D" id="3.20.20.140">
    <property type="entry name" value="Metal-dependent hydrolases"/>
    <property type="match status" value="1"/>
</dbReference>
<organism evidence="12 13">
    <name type="scientific">Cerasibacillus terrae</name>
    <dbReference type="NCBI Taxonomy" id="2498845"/>
    <lineage>
        <taxon>Bacteria</taxon>
        <taxon>Bacillati</taxon>
        <taxon>Bacillota</taxon>
        <taxon>Bacilli</taxon>
        <taxon>Bacillales</taxon>
        <taxon>Bacillaceae</taxon>
        <taxon>Cerasibacillus</taxon>
    </lineage>
</organism>
<evidence type="ECO:0000259" key="11">
    <source>
        <dbReference type="SMART" id="SM00483"/>
    </source>
</evidence>
<dbReference type="RefSeq" id="WP_147668571.1">
    <property type="nucleotide sequence ID" value="NZ_VDUW01000009.1"/>
</dbReference>
<dbReference type="InterPro" id="IPR022311">
    <property type="entry name" value="PolX-like"/>
</dbReference>
<dbReference type="PIRSF" id="PIRSF005047">
    <property type="entry name" value="UCP005047_YshC"/>
    <property type="match status" value="1"/>
</dbReference>
<feature type="domain" description="Polymerase/histidinol phosphatase N-terminal" evidence="10">
    <location>
        <begin position="338"/>
        <end position="417"/>
    </location>
</feature>
<keyword evidence="5" id="KW-0548">Nucleotidyltransferase</keyword>
<evidence type="ECO:0000259" key="9">
    <source>
        <dbReference type="SMART" id="SM00278"/>
    </source>
</evidence>
<accession>A0A5C8NMZ1</accession>
<dbReference type="InterPro" id="IPR010996">
    <property type="entry name" value="HHH_MUS81"/>
</dbReference>
<evidence type="ECO:0000256" key="6">
    <source>
        <dbReference type="ARBA" id="ARBA00022705"/>
    </source>
</evidence>
<dbReference type="GO" id="GO:0004527">
    <property type="term" value="F:exonuclease activity"/>
    <property type="evidence" value="ECO:0007669"/>
    <property type="project" value="UniProtKB-KW"/>
</dbReference>
<dbReference type="SUPFAM" id="SSF81301">
    <property type="entry name" value="Nucleotidyltransferase"/>
    <property type="match status" value="1"/>
</dbReference>
<dbReference type="AlphaFoldDB" id="A0A5C8NMZ1"/>
<feature type="domain" description="Helix-hairpin-helix DNA-binding motif class 1" evidence="9">
    <location>
        <begin position="90"/>
        <end position="109"/>
    </location>
</feature>
<dbReference type="InterPro" id="IPR016195">
    <property type="entry name" value="Pol/histidinol_Pase-like"/>
</dbReference>
<dbReference type="InterPro" id="IPR027421">
    <property type="entry name" value="DNA_pol_lamdba_lyase_dom_sf"/>
</dbReference>
<keyword evidence="12" id="KW-0540">Nuclease</keyword>
<dbReference type="SMART" id="SM00278">
    <property type="entry name" value="HhH1"/>
    <property type="match status" value="3"/>
</dbReference>
<feature type="domain" description="DNA-directed DNA polymerase X" evidence="11">
    <location>
        <begin position="2"/>
        <end position="316"/>
    </location>
</feature>
<dbReference type="GO" id="GO:0003677">
    <property type="term" value="F:DNA binding"/>
    <property type="evidence" value="ECO:0007669"/>
    <property type="project" value="InterPro"/>
</dbReference>
<keyword evidence="12" id="KW-0269">Exonuclease</keyword>
<dbReference type="Proteomes" id="UP000321574">
    <property type="component" value="Unassembled WGS sequence"/>
</dbReference>
<reference evidence="12 13" key="1">
    <citation type="submission" date="2019-06" db="EMBL/GenBank/DDBJ databases">
        <title>Cerasibacillus sp. nov., isolated from maize field.</title>
        <authorList>
            <person name="Lin S.-Y."/>
            <person name="Tsai C.-F."/>
            <person name="Young C.-C."/>
        </authorList>
    </citation>
    <scope>NUCLEOTIDE SEQUENCE [LARGE SCALE GENOMIC DNA]</scope>
    <source>
        <strain evidence="12 13">CC-CFT480</strain>
    </source>
</reference>
<evidence type="ECO:0000259" key="10">
    <source>
        <dbReference type="SMART" id="SM00481"/>
    </source>
</evidence>
<sequence>MEINKKDVIQLLEKIALYMELKGENPFKISAYRKAAAQLEADERTITEIGDFTTIKGIGKGTNAVIVEYIQTGHSGTLAQLEKEVPSGLIPLLRVPGLGGKKLSKLYQELGITDYHTLKQAILDQKVEKLSGFGKKSAKNILQALEQVNTRPERIPIAVVLPIAEQIKSYLQKSPIIQAFSVAGSLRRMEETVKDIDFIIATDKPTEVRQYLLAMDDLKEVISSGDTKITIELNHAYGIHVDFRLVEQKEFATTLHHFTGSKDHNVALRQLAKVRGEKINEYGVEIEETNEILTFSSEKEFFRHFGLYEIPPEARNNKGEIELFQHQSSYLKVSDIRGDLHMHTTWSDGAHSVEEMVLSARDKGYEYIAITDHSKSLRIANGLDETRLRIQREEIERLNEKYSDIHIFAGVEMDILPDGRLDFSNDFLQEMDFVIAAIHSSFKQSEEQIMYRLFQALENPYVSLIAHPTGRLIGRRDGYKVDIERLIDHAKQTNTALEINSNPNRLDLSSEWAEMAYVNGVRIAINTDAHHKKRLEQIKYGVGVARKAGLQKENVINAWSKEQLLSFFNEKK</sequence>
<dbReference type="SUPFAM" id="SSF47802">
    <property type="entry name" value="DNA polymerase beta, N-terminal domain-like"/>
    <property type="match status" value="1"/>
</dbReference>
<evidence type="ECO:0000256" key="4">
    <source>
        <dbReference type="ARBA" id="ARBA00022679"/>
    </source>
</evidence>
<keyword evidence="4" id="KW-0808">Transferase</keyword>
<dbReference type="InterPro" id="IPR050243">
    <property type="entry name" value="PHP_phosphatase"/>
</dbReference>
<evidence type="ECO:0000256" key="7">
    <source>
        <dbReference type="ARBA" id="ARBA00022932"/>
    </source>
</evidence>
<dbReference type="PANTHER" id="PTHR36928:SF1">
    <property type="entry name" value="PHOSPHATASE YCDX-RELATED"/>
    <property type="match status" value="1"/>
</dbReference>
<dbReference type="SUPFAM" id="SSF89550">
    <property type="entry name" value="PHP domain-like"/>
    <property type="match status" value="1"/>
</dbReference>
<dbReference type="InterPro" id="IPR003583">
    <property type="entry name" value="Hlx-hairpin-Hlx_DNA-bd_motif"/>
</dbReference>
<protein>
    <recommendedName>
        <fullName evidence="2">DNA-directed DNA polymerase</fullName>
        <ecNumber evidence="2">2.7.7.7</ecNumber>
    </recommendedName>
</protein>
<dbReference type="EC" id="2.7.7.7" evidence="2"/>